<dbReference type="RefSeq" id="XP_031916368.1">
    <property type="nucleotide sequence ID" value="XM_032061506.1"/>
</dbReference>
<reference evidence="2 3" key="1">
    <citation type="submission" date="2019-04" db="EMBL/GenBank/DDBJ databases">
        <title>Friends and foes A comparative genomics study of 23 Aspergillus species from section Flavi.</title>
        <authorList>
            <consortium name="DOE Joint Genome Institute"/>
            <person name="Kjaerbolling I."/>
            <person name="Vesth T."/>
            <person name="Frisvad J.C."/>
            <person name="Nybo J.L."/>
            <person name="Theobald S."/>
            <person name="Kildgaard S."/>
            <person name="Isbrandt T."/>
            <person name="Kuo A."/>
            <person name="Sato A."/>
            <person name="Lyhne E.K."/>
            <person name="Kogle M.E."/>
            <person name="Wiebenga A."/>
            <person name="Kun R.S."/>
            <person name="Lubbers R.J."/>
            <person name="Makela M.R."/>
            <person name="Barry K."/>
            <person name="Chovatia M."/>
            <person name="Clum A."/>
            <person name="Daum C."/>
            <person name="Haridas S."/>
            <person name="He G."/>
            <person name="LaButti K."/>
            <person name="Lipzen A."/>
            <person name="Mondo S."/>
            <person name="Riley R."/>
            <person name="Salamov A."/>
            <person name="Simmons B.A."/>
            <person name="Magnuson J.K."/>
            <person name="Henrissat B."/>
            <person name="Mortensen U.H."/>
            <person name="Larsen T.O."/>
            <person name="Devries R.P."/>
            <person name="Grigoriev I.V."/>
            <person name="Machida M."/>
            <person name="Baker S.E."/>
            <person name="Andersen M.R."/>
        </authorList>
    </citation>
    <scope>NUCLEOTIDE SEQUENCE [LARGE SCALE GENOMIC DNA]</scope>
    <source>
        <strain evidence="2 3">CBS 117625</strain>
    </source>
</reference>
<sequence>MRRNTTEASDEDSLEPMARHARRADEPNKEEKRRRQNRVNQQAFRQRQRLKKAANRLAESYLQPREAQHILPPLWLPVPGLDMSSLIVSIQERNNPLIKADSLCRISDPEVYQLLSLLESAAYQSYLGNPSSDHRLTLVKVNVFRAFERNITALGYTRSKLTDDAISRFSVDGPRKSDDLSDSLLPAALQPTALQKSQPHHPWLDFFPFAHLRDALIRHEDTLDDSQLCRDLMGFWTMPTVSDNCMLVWGDPWEPMNWEVTETFLEKWGFLVRSCPEIIWSSNHWRQQRGERRLKWRVSFGS</sequence>
<dbReference type="Proteomes" id="UP000325672">
    <property type="component" value="Unassembled WGS sequence"/>
</dbReference>
<organism evidence="2 3">
    <name type="scientific">Aspergillus pseudotamarii</name>
    <dbReference type="NCBI Taxonomy" id="132259"/>
    <lineage>
        <taxon>Eukaryota</taxon>
        <taxon>Fungi</taxon>
        <taxon>Dikarya</taxon>
        <taxon>Ascomycota</taxon>
        <taxon>Pezizomycotina</taxon>
        <taxon>Eurotiomycetes</taxon>
        <taxon>Eurotiomycetidae</taxon>
        <taxon>Eurotiales</taxon>
        <taxon>Aspergillaceae</taxon>
        <taxon>Aspergillus</taxon>
        <taxon>Aspergillus subgen. Circumdati</taxon>
    </lineage>
</organism>
<keyword evidence="3" id="KW-1185">Reference proteome</keyword>
<evidence type="ECO:0000313" key="3">
    <source>
        <dbReference type="Proteomes" id="UP000325672"/>
    </source>
</evidence>
<dbReference type="AlphaFoldDB" id="A0A5N6T1Y3"/>
<evidence type="ECO:0000256" key="1">
    <source>
        <dbReference type="SAM" id="MobiDB-lite"/>
    </source>
</evidence>
<protein>
    <recommendedName>
        <fullName evidence="4">BZIP domain-containing protein</fullName>
    </recommendedName>
</protein>
<dbReference type="EMBL" id="ML743562">
    <property type="protein sequence ID" value="KAE8140305.1"/>
    <property type="molecule type" value="Genomic_DNA"/>
</dbReference>
<dbReference type="InterPro" id="IPR021833">
    <property type="entry name" value="DUF3425"/>
</dbReference>
<name>A0A5N6T1Y3_ASPPS</name>
<gene>
    <name evidence="2" type="ORF">BDV38DRAFT_290538</name>
</gene>
<feature type="compositionally biased region" description="Basic and acidic residues" evidence="1">
    <location>
        <begin position="23"/>
        <end position="33"/>
    </location>
</feature>
<dbReference type="GeneID" id="43645716"/>
<dbReference type="Pfam" id="PF11905">
    <property type="entry name" value="DUF3425"/>
    <property type="match status" value="1"/>
</dbReference>
<accession>A0A5N6T1Y3</accession>
<proteinExistence type="predicted"/>
<feature type="region of interest" description="Disordered" evidence="1">
    <location>
        <begin position="1"/>
        <end position="48"/>
    </location>
</feature>
<dbReference type="CDD" id="cd14688">
    <property type="entry name" value="bZIP_YAP"/>
    <property type="match status" value="1"/>
</dbReference>
<dbReference type="OrthoDB" id="2245989at2759"/>
<dbReference type="PANTHER" id="PTHR38116:SF1">
    <property type="entry name" value="BZIP DOMAIN-CONTAINING PROTEIN"/>
    <property type="match status" value="1"/>
</dbReference>
<dbReference type="PANTHER" id="PTHR38116">
    <property type="entry name" value="CHROMOSOME 7, WHOLE GENOME SHOTGUN SEQUENCE"/>
    <property type="match status" value="1"/>
</dbReference>
<evidence type="ECO:0008006" key="4">
    <source>
        <dbReference type="Google" id="ProtNLM"/>
    </source>
</evidence>
<evidence type="ECO:0000313" key="2">
    <source>
        <dbReference type="EMBL" id="KAE8140305.1"/>
    </source>
</evidence>